<dbReference type="EMBL" id="JABELX010000008">
    <property type="protein sequence ID" value="NNH72754.1"/>
    <property type="molecule type" value="Genomic_DNA"/>
</dbReference>
<evidence type="ECO:0000313" key="6">
    <source>
        <dbReference type="Proteomes" id="UP000586827"/>
    </source>
</evidence>
<evidence type="ECO:0000259" key="4">
    <source>
        <dbReference type="Pfam" id="PF07859"/>
    </source>
</evidence>
<dbReference type="Gene3D" id="3.40.50.1820">
    <property type="entry name" value="alpha/beta hydrolase"/>
    <property type="match status" value="1"/>
</dbReference>
<evidence type="ECO:0000256" key="3">
    <source>
        <dbReference type="SAM" id="MobiDB-lite"/>
    </source>
</evidence>
<dbReference type="InterPro" id="IPR013094">
    <property type="entry name" value="AB_hydrolase_3"/>
</dbReference>
<protein>
    <submittedName>
        <fullName evidence="5">Alpha/beta hydrolase fold domain-containing protein</fullName>
    </submittedName>
</protein>
<gene>
    <name evidence="5" type="ORF">HLB23_23300</name>
</gene>
<evidence type="ECO:0000256" key="1">
    <source>
        <dbReference type="ARBA" id="ARBA00010515"/>
    </source>
</evidence>
<dbReference type="InterPro" id="IPR029058">
    <property type="entry name" value="AB_hydrolase_fold"/>
</dbReference>
<name>A0A849C286_9NOCA</name>
<dbReference type="Pfam" id="PF07859">
    <property type="entry name" value="Abhydrolase_3"/>
    <property type="match status" value="1"/>
</dbReference>
<comment type="similarity">
    <text evidence="1">Belongs to the 'GDXG' lipolytic enzyme family.</text>
</comment>
<sequence>MRIRQSGTPGYSAPPTSVDDHTTLEPPQGPSRVSLVAHTGSRGMVRPALRAGVAVAAPALRALPQGLGIPLTRKADQALFWLRPPRGTRLSRVRHDHWRAEWVRGPGPHRGPEVIMYMHGGADVTGGLNSWRRMVGRLSKAAYGIPVFNLEYRLAPKATVSDAMEDALSAYRWLLDHGTPANRIVLAGDSFGAGLAFATVLGARAAGLPDPAGVVAISPVLDFDFATKAAHPNAARDPFTPSQLSALVDVARARGLVNAPSPVDGDLTDFPPVLMQVGSTEIFRADCEQMAVRLEQAGVPYRLQVWDRQLHVWHLFADVIPEARQAIADIAAFVDQVTSQH</sequence>
<dbReference type="PANTHER" id="PTHR48081:SF30">
    <property type="entry name" value="ACETYL-HYDROLASE LIPR-RELATED"/>
    <property type="match status" value="1"/>
</dbReference>
<evidence type="ECO:0000256" key="2">
    <source>
        <dbReference type="ARBA" id="ARBA00022801"/>
    </source>
</evidence>
<dbReference type="AlphaFoldDB" id="A0A849C286"/>
<comment type="caution">
    <text evidence="5">The sequence shown here is derived from an EMBL/GenBank/DDBJ whole genome shotgun (WGS) entry which is preliminary data.</text>
</comment>
<dbReference type="GO" id="GO:0004806">
    <property type="term" value="F:triacylglycerol lipase activity"/>
    <property type="evidence" value="ECO:0007669"/>
    <property type="project" value="TreeGrafter"/>
</dbReference>
<reference evidence="5 6" key="1">
    <citation type="submission" date="2020-05" db="EMBL/GenBank/DDBJ databases">
        <title>MicrobeNet Type strains.</title>
        <authorList>
            <person name="Nicholson A.C."/>
        </authorList>
    </citation>
    <scope>NUCLEOTIDE SEQUENCE [LARGE SCALE GENOMIC DNA]</scope>
    <source>
        <strain evidence="5 6">JCM 3224</strain>
    </source>
</reference>
<feature type="region of interest" description="Disordered" evidence="3">
    <location>
        <begin position="1"/>
        <end position="32"/>
    </location>
</feature>
<keyword evidence="6" id="KW-1185">Reference proteome</keyword>
<dbReference type="SUPFAM" id="SSF53474">
    <property type="entry name" value="alpha/beta-Hydrolases"/>
    <property type="match status" value="1"/>
</dbReference>
<accession>A0A849C286</accession>
<dbReference type="InterPro" id="IPR050300">
    <property type="entry name" value="GDXG_lipolytic_enzyme"/>
</dbReference>
<organism evidence="5 6">
    <name type="scientific">Nocardia uniformis</name>
    <dbReference type="NCBI Taxonomy" id="53432"/>
    <lineage>
        <taxon>Bacteria</taxon>
        <taxon>Bacillati</taxon>
        <taxon>Actinomycetota</taxon>
        <taxon>Actinomycetes</taxon>
        <taxon>Mycobacteriales</taxon>
        <taxon>Nocardiaceae</taxon>
        <taxon>Nocardia</taxon>
    </lineage>
</organism>
<dbReference type="PANTHER" id="PTHR48081">
    <property type="entry name" value="AB HYDROLASE SUPERFAMILY PROTEIN C4A8.06C"/>
    <property type="match status" value="1"/>
</dbReference>
<dbReference type="Proteomes" id="UP000586827">
    <property type="component" value="Unassembled WGS sequence"/>
</dbReference>
<evidence type="ECO:0000313" key="5">
    <source>
        <dbReference type="EMBL" id="NNH72754.1"/>
    </source>
</evidence>
<keyword evidence="2 5" id="KW-0378">Hydrolase</keyword>
<proteinExistence type="inferred from homology"/>
<dbReference type="RefSeq" id="WP_084521734.1">
    <property type="nucleotide sequence ID" value="NZ_JABELX010000008.1"/>
</dbReference>
<feature type="domain" description="Alpha/beta hydrolase fold-3" evidence="4">
    <location>
        <begin position="115"/>
        <end position="314"/>
    </location>
</feature>